<evidence type="ECO:0000313" key="1">
    <source>
        <dbReference type="EMBL" id="JAH15492.1"/>
    </source>
</evidence>
<dbReference type="AlphaFoldDB" id="A0A0E9QG56"/>
<sequence>MHNVTHLDVWLSLMLSRPYNHTTGK</sequence>
<reference evidence="1" key="2">
    <citation type="journal article" date="2015" name="Fish Shellfish Immunol.">
        <title>Early steps in the European eel (Anguilla anguilla)-Vibrio vulnificus interaction in the gills: Role of the RtxA13 toxin.</title>
        <authorList>
            <person name="Callol A."/>
            <person name="Pajuelo D."/>
            <person name="Ebbesson L."/>
            <person name="Teles M."/>
            <person name="MacKenzie S."/>
            <person name="Amaro C."/>
        </authorList>
    </citation>
    <scope>NUCLEOTIDE SEQUENCE</scope>
</reference>
<organism evidence="1">
    <name type="scientific">Anguilla anguilla</name>
    <name type="common">European freshwater eel</name>
    <name type="synonym">Muraena anguilla</name>
    <dbReference type="NCBI Taxonomy" id="7936"/>
    <lineage>
        <taxon>Eukaryota</taxon>
        <taxon>Metazoa</taxon>
        <taxon>Chordata</taxon>
        <taxon>Craniata</taxon>
        <taxon>Vertebrata</taxon>
        <taxon>Euteleostomi</taxon>
        <taxon>Actinopterygii</taxon>
        <taxon>Neopterygii</taxon>
        <taxon>Teleostei</taxon>
        <taxon>Anguilliformes</taxon>
        <taxon>Anguillidae</taxon>
        <taxon>Anguilla</taxon>
    </lineage>
</organism>
<protein>
    <submittedName>
        <fullName evidence="1">Uncharacterized protein</fullName>
    </submittedName>
</protein>
<proteinExistence type="predicted"/>
<dbReference type="EMBL" id="GBXM01093085">
    <property type="protein sequence ID" value="JAH15492.1"/>
    <property type="molecule type" value="Transcribed_RNA"/>
</dbReference>
<accession>A0A0E9QG56</accession>
<reference evidence="1" key="1">
    <citation type="submission" date="2014-11" db="EMBL/GenBank/DDBJ databases">
        <authorList>
            <person name="Amaro Gonzalez C."/>
        </authorList>
    </citation>
    <scope>NUCLEOTIDE SEQUENCE</scope>
</reference>
<name>A0A0E9QG56_ANGAN</name>